<dbReference type="EC" id="3.1.21.-" evidence="5"/>
<evidence type="ECO:0000259" key="4">
    <source>
        <dbReference type="Pfam" id="PF01420"/>
    </source>
</evidence>
<keyword evidence="2" id="KW-0680">Restriction system</keyword>
<gene>
    <name evidence="5" type="ORF">J7302_14440</name>
</gene>
<evidence type="ECO:0000256" key="1">
    <source>
        <dbReference type="ARBA" id="ARBA00010923"/>
    </source>
</evidence>
<evidence type="ECO:0000256" key="3">
    <source>
        <dbReference type="ARBA" id="ARBA00023125"/>
    </source>
</evidence>
<dbReference type="GO" id="GO:0016787">
    <property type="term" value="F:hydrolase activity"/>
    <property type="evidence" value="ECO:0007669"/>
    <property type="project" value="UniProtKB-KW"/>
</dbReference>
<feature type="domain" description="Type I restriction modification DNA specificity" evidence="4">
    <location>
        <begin position="18"/>
        <end position="182"/>
    </location>
</feature>
<dbReference type="GO" id="GO:0004519">
    <property type="term" value="F:endonuclease activity"/>
    <property type="evidence" value="ECO:0007669"/>
    <property type="project" value="UniProtKB-KW"/>
</dbReference>
<keyword evidence="5" id="KW-0378">Hydrolase</keyword>
<dbReference type="InterPro" id="IPR000055">
    <property type="entry name" value="Restrct_endonuc_typeI_TRD"/>
</dbReference>
<protein>
    <submittedName>
        <fullName evidence="5">Restriction endonuclease subunit S</fullName>
        <ecNumber evidence="5">3.1.21.-</ecNumber>
    </submittedName>
</protein>
<keyword evidence="6" id="KW-1185">Reference proteome</keyword>
<dbReference type="InterPro" id="IPR052021">
    <property type="entry name" value="Type-I_RS_S_subunit"/>
</dbReference>
<comment type="caution">
    <text evidence="5">The sequence shown here is derived from an EMBL/GenBank/DDBJ whole genome shotgun (WGS) entry which is preliminary data.</text>
</comment>
<dbReference type="CDD" id="cd17257">
    <property type="entry name" value="RMtype1_S_EcoBI-TRD1-CR1_like"/>
    <property type="match status" value="1"/>
</dbReference>
<name>A0ABS5XHZ5_9GAMM</name>
<feature type="domain" description="Type I restriction modification DNA specificity" evidence="4">
    <location>
        <begin position="203"/>
        <end position="381"/>
    </location>
</feature>
<keyword evidence="5" id="KW-0255">Endonuclease</keyword>
<keyword evidence="5" id="KW-0540">Nuclease</keyword>
<comment type="similarity">
    <text evidence="1">Belongs to the type-I restriction system S methylase family.</text>
</comment>
<dbReference type="Gene3D" id="3.90.220.20">
    <property type="entry name" value="DNA methylase specificity domains"/>
    <property type="match status" value="2"/>
</dbReference>
<dbReference type="PANTHER" id="PTHR30408:SF12">
    <property type="entry name" value="TYPE I RESTRICTION ENZYME MJAVIII SPECIFICITY SUBUNIT"/>
    <property type="match status" value="1"/>
</dbReference>
<dbReference type="SUPFAM" id="SSF116734">
    <property type="entry name" value="DNA methylase specificity domain"/>
    <property type="match status" value="2"/>
</dbReference>
<accession>A0ABS5XHZ5</accession>
<sequence length="410" mass="44694">MSLVGKHGYKETAVGWVPEDWRCEQLGGYLTLLTGAPFKSELFSSDGGIPLIRIRDLLRGFSETGYVGEYDDRYLVNAGDVLVGMDGEFHVVRWKGSPALLNQRVLKISEKPGHSDVGFLFFLVASVIGKIQDGISATTVKHLSTKDLQNLTAAIPPLPEQQKIAAVLTAVDGKLDVIARQIEATQALKQGLMQTLFSQGVANWPSVSLQEVAEVRTGVAKGKKGLKEPIELPYLRVANVQDGHIDLTEVKTITVEAAQVGRYALQSGDVLMTEGGDFDKLGRGDVWEGQISPCLHQNHVFAVRPAPSKLNSYYLAALAASDYGRQYFLSCAKRTTNLASINSSQLKAFPVLLPPLDEQVRIADIVAAANARIEILSTKKAHYQTLKRGLMKKLLTGEWRVKLDSPTGTA</sequence>
<evidence type="ECO:0000313" key="6">
    <source>
        <dbReference type="Proteomes" id="UP001519667"/>
    </source>
</evidence>
<proteinExistence type="inferred from homology"/>
<evidence type="ECO:0000313" key="5">
    <source>
        <dbReference type="EMBL" id="MBT8767311.1"/>
    </source>
</evidence>
<dbReference type="Gene3D" id="1.10.287.1120">
    <property type="entry name" value="Bipartite methylase S protein"/>
    <property type="match status" value="1"/>
</dbReference>
<dbReference type="Pfam" id="PF01420">
    <property type="entry name" value="Methylase_S"/>
    <property type="match status" value="2"/>
</dbReference>
<keyword evidence="3" id="KW-0238">DNA-binding</keyword>
<dbReference type="Proteomes" id="UP001519667">
    <property type="component" value="Unassembled WGS sequence"/>
</dbReference>
<reference evidence="5 6" key="1">
    <citation type="submission" date="2021-04" db="EMBL/GenBank/DDBJ databases">
        <title>Pseudomonas boanensis sp. nov., a bacterium isolated from river water used for household purposes in Boane District, Mozambique.</title>
        <authorList>
            <person name="Nicklasson M."/>
            <person name="Martin-Rodriguez A.J."/>
            <person name="Thorell K."/>
            <person name="Neves L."/>
            <person name="Mussagy A."/>
            <person name="Rydberg H.A."/>
            <person name="Hernroth B."/>
            <person name="Svensson-Stadler L."/>
            <person name="Sjoling A."/>
        </authorList>
    </citation>
    <scope>NUCLEOTIDE SEQUENCE [LARGE SCALE GENOMIC DNA]</scope>
    <source>
        <strain evidence="5 6">DB1</strain>
    </source>
</reference>
<dbReference type="InterPro" id="IPR044946">
    <property type="entry name" value="Restrct_endonuc_typeI_TRD_sf"/>
</dbReference>
<dbReference type="EMBL" id="JAGTIS010000007">
    <property type="protein sequence ID" value="MBT8767311.1"/>
    <property type="molecule type" value="Genomic_DNA"/>
</dbReference>
<dbReference type="RefSeq" id="WP_215375749.1">
    <property type="nucleotide sequence ID" value="NZ_JAGTIS010000007.1"/>
</dbReference>
<dbReference type="CDD" id="cd17253">
    <property type="entry name" value="RMtype1_S_Eco933I-TRD2-CR2_like"/>
    <property type="match status" value="1"/>
</dbReference>
<organism evidence="5 6">
    <name type="scientific">Metapseudomonas boanensis</name>
    <dbReference type="NCBI Taxonomy" id="2822138"/>
    <lineage>
        <taxon>Bacteria</taxon>
        <taxon>Pseudomonadati</taxon>
        <taxon>Pseudomonadota</taxon>
        <taxon>Gammaproteobacteria</taxon>
        <taxon>Pseudomonadales</taxon>
        <taxon>Pseudomonadaceae</taxon>
        <taxon>Metapseudomonas</taxon>
    </lineage>
</organism>
<dbReference type="PANTHER" id="PTHR30408">
    <property type="entry name" value="TYPE-1 RESTRICTION ENZYME ECOKI SPECIFICITY PROTEIN"/>
    <property type="match status" value="1"/>
</dbReference>
<evidence type="ECO:0000256" key="2">
    <source>
        <dbReference type="ARBA" id="ARBA00022747"/>
    </source>
</evidence>